<name>A0A4R5PF95_9MYCO</name>
<evidence type="ECO:0000259" key="3">
    <source>
        <dbReference type="PROSITE" id="PS50977"/>
    </source>
</evidence>
<dbReference type="PROSITE" id="PS50977">
    <property type="entry name" value="HTH_TETR_2"/>
    <property type="match status" value="1"/>
</dbReference>
<dbReference type="Proteomes" id="UP000295627">
    <property type="component" value="Unassembled WGS sequence"/>
</dbReference>
<proteinExistence type="predicted"/>
<evidence type="ECO:0000313" key="4">
    <source>
        <dbReference type="EMBL" id="TDH24721.1"/>
    </source>
</evidence>
<dbReference type="PANTHER" id="PTHR43479:SF11">
    <property type="entry name" value="ACREF_ENVCD OPERON REPRESSOR-RELATED"/>
    <property type="match status" value="1"/>
</dbReference>
<dbReference type="InterPro" id="IPR036271">
    <property type="entry name" value="Tet_transcr_reg_TetR-rel_C_sf"/>
</dbReference>
<organism evidence="4 5">
    <name type="scientific">Mycobacteroides franklinii</name>
    <dbReference type="NCBI Taxonomy" id="948102"/>
    <lineage>
        <taxon>Bacteria</taxon>
        <taxon>Bacillati</taxon>
        <taxon>Actinomycetota</taxon>
        <taxon>Actinomycetes</taxon>
        <taxon>Mycobacteriales</taxon>
        <taxon>Mycobacteriaceae</taxon>
        <taxon>Mycobacteroides</taxon>
    </lineage>
</organism>
<reference evidence="4 5" key="1">
    <citation type="journal article" date="2019" name="Sci. Rep.">
        <title>Extended insight into the Mycobacterium chelonae-abscessus complex through whole genome sequencing of Mycobacterium salmoniphilum outbreak and Mycobacterium salmoniphilum-like strains.</title>
        <authorList>
            <person name="Behra P.R.K."/>
            <person name="Das S."/>
            <person name="Pettersson B.M.F."/>
            <person name="Shirreff L."/>
            <person name="DuCote T."/>
            <person name="Jacobsson K.G."/>
            <person name="Ennis D.G."/>
            <person name="Kirsebom L.A."/>
        </authorList>
    </citation>
    <scope>NUCLEOTIDE SEQUENCE [LARGE SCALE GENOMIC DNA]</scope>
    <source>
        <strain evidence="4 5">DSM 45524</strain>
    </source>
</reference>
<dbReference type="RefSeq" id="WP_109558580.1">
    <property type="nucleotide sequence ID" value="NZ_MAFQ01000018.1"/>
</dbReference>
<dbReference type="SUPFAM" id="SSF46689">
    <property type="entry name" value="Homeodomain-like"/>
    <property type="match status" value="1"/>
</dbReference>
<dbReference type="InterPro" id="IPR001647">
    <property type="entry name" value="HTH_TetR"/>
</dbReference>
<keyword evidence="1 2" id="KW-0238">DNA-binding</keyword>
<protein>
    <submittedName>
        <fullName evidence="4">TetR/AcrR family transcriptional regulator</fullName>
    </submittedName>
</protein>
<sequence>MSSPAGRSYSGLPADERLARRRQRLLEVGLDILGAPDGLGDLTLRTVCQRSGLAQRYFYESFADKDEYAVAIFDWAVEGLASTIEAKVAAAPPRLQVRAGITSVVRAVNADRRIGQLLYSPTQVNPLLVRRRFEATAMFVSLFAQHLRDWFRRDDQGNLPVLAHFIVGGVGQAVTAWLHRDVEVSEDELIEQLVDMLLAHGPEGSAQL</sequence>
<evidence type="ECO:0000313" key="5">
    <source>
        <dbReference type="Proteomes" id="UP000295627"/>
    </source>
</evidence>
<accession>A0A4R5PF95</accession>
<comment type="caution">
    <text evidence="4">The sequence shown here is derived from an EMBL/GenBank/DDBJ whole genome shotgun (WGS) entry which is preliminary data.</text>
</comment>
<dbReference type="InterPro" id="IPR009057">
    <property type="entry name" value="Homeodomain-like_sf"/>
</dbReference>
<dbReference type="Gene3D" id="1.10.357.10">
    <property type="entry name" value="Tetracycline Repressor, domain 2"/>
    <property type="match status" value="1"/>
</dbReference>
<dbReference type="InterPro" id="IPR050624">
    <property type="entry name" value="HTH-type_Tx_Regulator"/>
</dbReference>
<evidence type="ECO:0000256" key="1">
    <source>
        <dbReference type="ARBA" id="ARBA00023125"/>
    </source>
</evidence>
<gene>
    <name evidence="4" type="ORF">EJ571_02185</name>
</gene>
<evidence type="ECO:0000256" key="2">
    <source>
        <dbReference type="PROSITE-ProRule" id="PRU00335"/>
    </source>
</evidence>
<feature type="DNA-binding region" description="H-T-H motif" evidence="2">
    <location>
        <begin position="43"/>
        <end position="62"/>
    </location>
</feature>
<dbReference type="PANTHER" id="PTHR43479">
    <property type="entry name" value="ACREF/ENVCD OPERON REPRESSOR-RELATED"/>
    <property type="match status" value="1"/>
</dbReference>
<dbReference type="AlphaFoldDB" id="A0A4R5PF95"/>
<dbReference type="EMBL" id="RXLR01000007">
    <property type="protein sequence ID" value="TDH24721.1"/>
    <property type="molecule type" value="Genomic_DNA"/>
</dbReference>
<dbReference type="GO" id="GO:0003677">
    <property type="term" value="F:DNA binding"/>
    <property type="evidence" value="ECO:0007669"/>
    <property type="project" value="UniProtKB-UniRule"/>
</dbReference>
<feature type="domain" description="HTH tetR-type" evidence="3">
    <location>
        <begin position="19"/>
        <end position="80"/>
    </location>
</feature>
<dbReference type="SUPFAM" id="SSF48498">
    <property type="entry name" value="Tetracyclin repressor-like, C-terminal domain"/>
    <property type="match status" value="1"/>
</dbReference>